<dbReference type="GO" id="GO:0043190">
    <property type="term" value="C:ATP-binding cassette (ABC) transporter complex"/>
    <property type="evidence" value="ECO:0007669"/>
    <property type="project" value="InterPro"/>
</dbReference>
<evidence type="ECO:0000256" key="3">
    <source>
        <dbReference type="ARBA" id="ARBA00022989"/>
    </source>
</evidence>
<feature type="transmembrane region" description="Helical" evidence="5">
    <location>
        <begin position="34"/>
        <end position="56"/>
    </location>
</feature>
<dbReference type="InterPro" id="IPR013525">
    <property type="entry name" value="ABC2_TM"/>
</dbReference>
<protein>
    <recommendedName>
        <fullName evidence="6">ABC-2 type transporter transmembrane domain-containing protein</fullName>
    </recommendedName>
</protein>
<comment type="caution">
    <text evidence="7">The sequence shown here is derived from an EMBL/GenBank/DDBJ whole genome shotgun (WGS) entry which is preliminary data.</text>
</comment>
<feature type="domain" description="ABC-2 type transporter transmembrane" evidence="6">
    <location>
        <begin position="75"/>
        <end position="269"/>
    </location>
</feature>
<feature type="transmembrane region" description="Helical" evidence="5">
    <location>
        <begin position="157"/>
        <end position="179"/>
    </location>
</feature>
<proteinExistence type="predicted"/>
<evidence type="ECO:0000256" key="2">
    <source>
        <dbReference type="ARBA" id="ARBA00022692"/>
    </source>
</evidence>
<evidence type="ECO:0000313" key="7">
    <source>
        <dbReference type="EMBL" id="GGI05138.1"/>
    </source>
</evidence>
<dbReference type="EMBL" id="BMHA01000004">
    <property type="protein sequence ID" value="GGI05138.1"/>
    <property type="molecule type" value="Genomic_DNA"/>
</dbReference>
<dbReference type="InterPro" id="IPR051328">
    <property type="entry name" value="T7SS_ABC-Transporter"/>
</dbReference>
<dbReference type="PANTHER" id="PTHR43077">
    <property type="entry name" value="TRANSPORT PERMEASE YVFS-RELATED"/>
    <property type="match status" value="1"/>
</dbReference>
<feature type="transmembrane region" description="Helical" evidence="5">
    <location>
        <begin position="252"/>
        <end position="271"/>
    </location>
</feature>
<comment type="subcellular location">
    <subcellularLocation>
        <location evidence="1">Membrane</location>
        <topology evidence="1">Multi-pass membrane protein</topology>
    </subcellularLocation>
</comment>
<dbReference type="OrthoDB" id="9778589at2"/>
<keyword evidence="3 5" id="KW-1133">Transmembrane helix</keyword>
<sequence length="280" mass="29764">MSTTVPTPARLPASAPLRLLLRTLRQQVRVEFSATLRAAEFVGGALAIPVILYAMFGLPVASRVLPGGASVGAMMAVSFSAYGVVSLAIFTFGDELAKERGRGWTRTLRATPLPEGVHLAGKTVMALGHGLLVVVAIGLVATLVGGVRWTALEWVRVAAVLSTGVLAFSTIGFALAYLVRPRAASIVANLVFLPLSFCSGFFFPIADLPEFLQRLAPWLPTYHFGQLAWRQVGSARDVEAFVGVAPRPASVHLTWVLGCFVVFGALAVLAARREAVARRS</sequence>
<accession>A0A8J3ETG2</accession>
<dbReference type="InterPro" id="IPR000412">
    <property type="entry name" value="ABC_2_transport"/>
</dbReference>
<feature type="transmembrane region" description="Helical" evidence="5">
    <location>
        <begin position="131"/>
        <end position="151"/>
    </location>
</feature>
<name>A0A8J3ETG2_9ACTN</name>
<dbReference type="AlphaFoldDB" id="A0A8J3ETG2"/>
<dbReference type="PANTHER" id="PTHR43077:SF11">
    <property type="entry name" value="TRANSPORT PERMEASE YVFS-RELATED"/>
    <property type="match status" value="1"/>
</dbReference>
<reference evidence="7" key="2">
    <citation type="submission" date="2020-09" db="EMBL/GenBank/DDBJ databases">
        <authorList>
            <person name="Sun Q."/>
            <person name="Zhou Y."/>
        </authorList>
    </citation>
    <scope>NUCLEOTIDE SEQUENCE</scope>
    <source>
        <strain evidence="7">CGMCC 1.14988</strain>
    </source>
</reference>
<evidence type="ECO:0000256" key="4">
    <source>
        <dbReference type="ARBA" id="ARBA00023136"/>
    </source>
</evidence>
<dbReference type="Pfam" id="PF12698">
    <property type="entry name" value="ABC2_membrane_3"/>
    <property type="match status" value="1"/>
</dbReference>
<feature type="transmembrane region" description="Helical" evidence="5">
    <location>
        <begin position="68"/>
        <end position="92"/>
    </location>
</feature>
<dbReference type="Proteomes" id="UP000650511">
    <property type="component" value="Unassembled WGS sequence"/>
</dbReference>
<gene>
    <name evidence="7" type="ORF">GCM10011354_12600</name>
</gene>
<keyword evidence="4 5" id="KW-0472">Membrane</keyword>
<dbReference type="GO" id="GO:0140359">
    <property type="term" value="F:ABC-type transporter activity"/>
    <property type="evidence" value="ECO:0007669"/>
    <property type="project" value="InterPro"/>
</dbReference>
<evidence type="ECO:0000256" key="1">
    <source>
        <dbReference type="ARBA" id="ARBA00004141"/>
    </source>
</evidence>
<evidence type="ECO:0000259" key="6">
    <source>
        <dbReference type="Pfam" id="PF12698"/>
    </source>
</evidence>
<dbReference type="PIRSF" id="PIRSF006648">
    <property type="entry name" value="DrrB"/>
    <property type="match status" value="1"/>
</dbReference>
<evidence type="ECO:0000256" key="5">
    <source>
        <dbReference type="SAM" id="Phobius"/>
    </source>
</evidence>
<organism evidence="7 8">
    <name type="scientific">Egicoccus halophilus</name>
    <dbReference type="NCBI Taxonomy" id="1670830"/>
    <lineage>
        <taxon>Bacteria</taxon>
        <taxon>Bacillati</taxon>
        <taxon>Actinomycetota</taxon>
        <taxon>Nitriliruptoria</taxon>
        <taxon>Egicoccales</taxon>
        <taxon>Egicoccaceae</taxon>
        <taxon>Egicoccus</taxon>
    </lineage>
</organism>
<keyword evidence="8" id="KW-1185">Reference proteome</keyword>
<dbReference type="RefSeq" id="WP_130649478.1">
    <property type="nucleotide sequence ID" value="NZ_BMHA01000004.1"/>
</dbReference>
<feature type="transmembrane region" description="Helical" evidence="5">
    <location>
        <begin position="186"/>
        <end position="206"/>
    </location>
</feature>
<evidence type="ECO:0000313" key="8">
    <source>
        <dbReference type="Proteomes" id="UP000650511"/>
    </source>
</evidence>
<reference evidence="7" key="1">
    <citation type="journal article" date="2014" name="Int. J. Syst. Evol. Microbiol.">
        <title>Complete genome sequence of Corynebacterium casei LMG S-19264T (=DSM 44701T), isolated from a smear-ripened cheese.</title>
        <authorList>
            <consortium name="US DOE Joint Genome Institute (JGI-PGF)"/>
            <person name="Walter F."/>
            <person name="Albersmeier A."/>
            <person name="Kalinowski J."/>
            <person name="Ruckert C."/>
        </authorList>
    </citation>
    <scope>NUCLEOTIDE SEQUENCE</scope>
    <source>
        <strain evidence="7">CGMCC 1.14988</strain>
    </source>
</reference>
<keyword evidence="2 5" id="KW-0812">Transmembrane</keyword>